<name>A0ABP7P301_9SPHI</name>
<sequence>MKKNQSSKTAEGVALIRAIESEKPVNIRICYDPFARAFIPKISYFLSKLFINSGIYNRVAQGLIELLIVRDRYIDDCLKGFIREGVDQIVILGAGFDTRGYRIDGIEKIKIFEVDHPDTLKIKLKRLKKVIKKEQQNIFHVPVDFNTQSLAERLLESGYNDQLKTFFIWQGVTVYLTNEGVDNTLSFIANRSGEGSSIIFDFFDNEMLQDTNRPEVKMMHRSAKVTGEGFLFGIDSGTIEVFLSKRGFQDVENKTAKMLTEIYLTGQNAHHSIPEGFNIVLARVKERNFNQG</sequence>
<dbReference type="SUPFAM" id="SSF53335">
    <property type="entry name" value="S-adenosyl-L-methionine-dependent methyltransferases"/>
    <property type="match status" value="1"/>
</dbReference>
<keyword evidence="2 4" id="KW-0489">Methyltransferase</keyword>
<proteinExistence type="inferred from homology"/>
<comment type="function">
    <text evidence="4">Exhibits S-adenosyl-L-methionine-dependent methyltransferase activity.</text>
</comment>
<dbReference type="Pfam" id="PF04072">
    <property type="entry name" value="LCM"/>
    <property type="match status" value="1"/>
</dbReference>
<evidence type="ECO:0000313" key="5">
    <source>
        <dbReference type="EMBL" id="GAA3958497.1"/>
    </source>
</evidence>
<evidence type="ECO:0000256" key="3">
    <source>
        <dbReference type="ARBA" id="ARBA00022679"/>
    </source>
</evidence>
<dbReference type="InterPro" id="IPR029063">
    <property type="entry name" value="SAM-dependent_MTases_sf"/>
</dbReference>
<keyword evidence="6" id="KW-1185">Reference proteome</keyword>
<dbReference type="RefSeq" id="WP_344765530.1">
    <property type="nucleotide sequence ID" value="NZ_BAABAK010000004.1"/>
</dbReference>
<keyword evidence="3" id="KW-0808">Transferase</keyword>
<dbReference type="InterPro" id="IPR011610">
    <property type="entry name" value="SAM_mthyl_Trfase_ML2640-like"/>
</dbReference>
<evidence type="ECO:0000256" key="2">
    <source>
        <dbReference type="ARBA" id="ARBA00022603"/>
    </source>
</evidence>
<gene>
    <name evidence="5" type="ORF">GCM10022246_10080</name>
</gene>
<dbReference type="GO" id="GO:0032259">
    <property type="term" value="P:methylation"/>
    <property type="evidence" value="ECO:0007669"/>
    <property type="project" value="UniProtKB-KW"/>
</dbReference>
<comment type="similarity">
    <text evidence="1 4">Belongs to the UPF0677 family.</text>
</comment>
<evidence type="ECO:0000256" key="4">
    <source>
        <dbReference type="RuleBase" id="RU362030"/>
    </source>
</evidence>
<dbReference type="Gene3D" id="3.40.50.150">
    <property type="entry name" value="Vaccinia Virus protein VP39"/>
    <property type="match status" value="1"/>
</dbReference>
<organism evidence="5 6">
    <name type="scientific">Pedobacter ginsengiterrae</name>
    <dbReference type="NCBI Taxonomy" id="871696"/>
    <lineage>
        <taxon>Bacteria</taxon>
        <taxon>Pseudomonadati</taxon>
        <taxon>Bacteroidota</taxon>
        <taxon>Sphingobacteriia</taxon>
        <taxon>Sphingobacteriales</taxon>
        <taxon>Sphingobacteriaceae</taxon>
        <taxon>Pedobacter</taxon>
    </lineage>
</organism>
<protein>
    <recommendedName>
        <fullName evidence="4">S-adenosyl-L-methionine-dependent methyltransferase</fullName>
        <ecNumber evidence="4">2.1.1.-</ecNumber>
    </recommendedName>
</protein>
<reference evidence="6" key="1">
    <citation type="journal article" date="2019" name="Int. J. Syst. Evol. Microbiol.">
        <title>The Global Catalogue of Microorganisms (GCM) 10K type strain sequencing project: providing services to taxonomists for standard genome sequencing and annotation.</title>
        <authorList>
            <consortium name="The Broad Institute Genomics Platform"/>
            <consortium name="The Broad Institute Genome Sequencing Center for Infectious Disease"/>
            <person name="Wu L."/>
            <person name="Ma J."/>
        </authorList>
    </citation>
    <scope>NUCLEOTIDE SEQUENCE [LARGE SCALE GENOMIC DNA]</scope>
    <source>
        <strain evidence="6">JCM 17338</strain>
    </source>
</reference>
<dbReference type="PANTHER" id="PTHR43619:SF2">
    <property type="entry name" value="S-ADENOSYL-L-METHIONINE-DEPENDENT METHYLTRANSFERASES SUPERFAMILY PROTEIN"/>
    <property type="match status" value="1"/>
</dbReference>
<dbReference type="Proteomes" id="UP001501081">
    <property type="component" value="Unassembled WGS sequence"/>
</dbReference>
<dbReference type="EMBL" id="BAABAK010000004">
    <property type="protein sequence ID" value="GAA3958497.1"/>
    <property type="molecule type" value="Genomic_DNA"/>
</dbReference>
<evidence type="ECO:0000313" key="6">
    <source>
        <dbReference type="Proteomes" id="UP001501081"/>
    </source>
</evidence>
<comment type="caution">
    <text evidence="5">The sequence shown here is derived from an EMBL/GenBank/DDBJ whole genome shotgun (WGS) entry which is preliminary data.</text>
</comment>
<dbReference type="EC" id="2.1.1.-" evidence="4"/>
<dbReference type="PANTHER" id="PTHR43619">
    <property type="entry name" value="S-ADENOSYL-L-METHIONINE-DEPENDENT METHYLTRANSFERASE YKTD-RELATED"/>
    <property type="match status" value="1"/>
</dbReference>
<dbReference type="NCBIfam" id="TIGR00027">
    <property type="entry name" value="mthyl_TIGR00027"/>
    <property type="match status" value="1"/>
</dbReference>
<keyword evidence="4" id="KW-0949">S-adenosyl-L-methionine</keyword>
<dbReference type="GO" id="GO:0008168">
    <property type="term" value="F:methyltransferase activity"/>
    <property type="evidence" value="ECO:0007669"/>
    <property type="project" value="UniProtKB-KW"/>
</dbReference>
<accession>A0ABP7P301</accession>
<evidence type="ECO:0000256" key="1">
    <source>
        <dbReference type="ARBA" id="ARBA00008138"/>
    </source>
</evidence>
<dbReference type="InterPro" id="IPR007213">
    <property type="entry name" value="Ppm1/Ppm2/Tcmp"/>
</dbReference>